<dbReference type="RefSeq" id="WP_106608777.1">
    <property type="nucleotide sequence ID" value="NZ_PYGJ01000007.1"/>
</dbReference>
<dbReference type="OrthoDB" id="7783360at2"/>
<reference evidence="2 3" key="1">
    <citation type="submission" date="2018-03" db="EMBL/GenBank/DDBJ databases">
        <title>Genomic Encyclopedia of Archaeal and Bacterial Type Strains, Phase II (KMG-II): from individual species to whole genera.</title>
        <authorList>
            <person name="Goeker M."/>
        </authorList>
    </citation>
    <scope>NUCLEOTIDE SEQUENCE [LARGE SCALE GENOMIC DNA]</scope>
    <source>
        <strain evidence="2 3">DSM 100673</strain>
    </source>
</reference>
<protein>
    <recommendedName>
        <fullName evidence="4">Hemolysin type calcium-binding protein</fullName>
    </recommendedName>
</protein>
<feature type="chain" id="PRO_5015124725" description="Hemolysin type calcium-binding protein" evidence="1">
    <location>
        <begin position="21"/>
        <end position="988"/>
    </location>
</feature>
<evidence type="ECO:0000256" key="1">
    <source>
        <dbReference type="SAM" id="SignalP"/>
    </source>
</evidence>
<dbReference type="Proteomes" id="UP000240418">
    <property type="component" value="Unassembled WGS sequence"/>
</dbReference>
<evidence type="ECO:0000313" key="2">
    <source>
        <dbReference type="EMBL" id="PSL19162.1"/>
    </source>
</evidence>
<keyword evidence="3" id="KW-1185">Reference proteome</keyword>
<accession>A0A2P8FBW5</accession>
<name>A0A2P8FBW5_9RHOB</name>
<dbReference type="SUPFAM" id="SSF51120">
    <property type="entry name" value="beta-Roll"/>
    <property type="match status" value="1"/>
</dbReference>
<feature type="signal peptide" evidence="1">
    <location>
        <begin position="1"/>
        <end position="20"/>
    </location>
</feature>
<dbReference type="InterPro" id="IPR011049">
    <property type="entry name" value="Serralysin-like_metalloprot_C"/>
</dbReference>
<dbReference type="EMBL" id="PYGJ01000007">
    <property type="protein sequence ID" value="PSL19162.1"/>
    <property type="molecule type" value="Genomic_DNA"/>
</dbReference>
<proteinExistence type="predicted"/>
<dbReference type="InterPro" id="IPR001343">
    <property type="entry name" value="Hemolysn_Ca-bd"/>
</dbReference>
<evidence type="ECO:0008006" key="4">
    <source>
        <dbReference type="Google" id="ProtNLM"/>
    </source>
</evidence>
<evidence type="ECO:0000313" key="3">
    <source>
        <dbReference type="Proteomes" id="UP000240418"/>
    </source>
</evidence>
<gene>
    <name evidence="2" type="ORF">CLV88_107105</name>
</gene>
<organism evidence="2 3">
    <name type="scientific">Shimia abyssi</name>
    <dbReference type="NCBI Taxonomy" id="1662395"/>
    <lineage>
        <taxon>Bacteria</taxon>
        <taxon>Pseudomonadati</taxon>
        <taxon>Pseudomonadota</taxon>
        <taxon>Alphaproteobacteria</taxon>
        <taxon>Rhodobacterales</taxon>
        <taxon>Roseobacteraceae</taxon>
    </lineage>
</organism>
<sequence>MRFIAILLAMVLGLSGAARAEGLTVYVFGNSLIHHLTDSDETTAPHWMAYIAEADGQPFALDGQWGFLRDFAKDETPQANWRFRNVPRGWTRQFRNFEDVSWDVVMFNPANFIQYKSAAQPYDGTNDDGSSPLSASLKLIDRMTAEATPDRFVLYEGWADMGSFVSSFPPNRRQMRRYQRYNAGKYHDWYVDYLDQMRAERPDVQIDMIPVATILAGMINGGVLDGIDPLALYSDDSPHGTATLYFLAGAVAYAGLYERPLPDTFEVPESIDVVVRENFAAIRDVIHEALLNDEQAAAAAPTPVEVATGDALESFPTPAPVPGAANRTQQGEAGLGLADPALAMGLSVVADWSTQQPFIDRMKTARTWVGHLPDRRWGGVTTDDLLDRGLMDEEGWVWGIPEDIDAVEALLLTDQQAEAAGLAGRYRVTWQGQGELSVTGRARVIRREEGNVWFEYTPGDGLVGIRIESTDPDGTGDYIRDIHVVAEAHVALFEAGAMFNPDWINVVNDLRMVRFMDWMRTNGSTQDTWANRPQVSDFTWTWRGVPVEVMVQLANEIGADPWFNMPHLADEMYVRRFAEYVRDHLDPGLIAYTEYSNEVWNWGFLQAQYAMQQAEAIWGEDASHDAWMQYAGLRAAEMGRIWAEVFGRETEDRVVRVAATHTDWPGLEKGLLEAPLAVKDGASPPHEFLDAYAVSGYFGIELGMDDGAPLMIERIKAAEAKARKAGEDQGLQRAALDAYIDIHRYDGMHRETAEVLRKGSLTRMLEEILPGQVKAAGRHGLSLVMYEGGSHAVGVGEWANKDELTAYFEDFSASDELGTLYDELLAGWTRLGGGPFNAYSDVGPTSKWGSWGHKRHLWDSTARFEALMAYNQQGTHWRNDRAEGVFQHGGIFTGTDGPDRLTGTPKRDDLLGGRGDDVLVANGPGDRLHGGPGTDQALLPGDRFDYAFNRQGPHIRALGIVGDYLLTDIETVGFADNEGLELLIEEML</sequence>
<dbReference type="Pfam" id="PF00353">
    <property type="entry name" value="HemolysinCabind"/>
    <property type="match status" value="1"/>
</dbReference>
<dbReference type="AlphaFoldDB" id="A0A2P8FBW5"/>
<dbReference type="Gene3D" id="2.150.10.10">
    <property type="entry name" value="Serralysin-like metalloprotease, C-terminal"/>
    <property type="match status" value="1"/>
</dbReference>
<keyword evidence="1" id="KW-0732">Signal</keyword>
<comment type="caution">
    <text evidence="2">The sequence shown here is derived from an EMBL/GenBank/DDBJ whole genome shotgun (WGS) entry which is preliminary data.</text>
</comment>